<dbReference type="AlphaFoldDB" id="A0A846X5A4"/>
<gene>
    <name evidence="1" type="ORF">HF999_21150</name>
</gene>
<sequence>MITVVDGDDRDTDVDLEALAAGVIRDLGTAHGRHQPRVHRAVPKALAMRADGVAFAAIGRAVGFDPRTVRRWCAVAERIEPGFAPPRRREAPLSFRPAEGMTEELESMAFQTGVPAADLLRKFTAAGLAMEVPETVPTAPAAVLDPDVVELLCAIRNALGEQSLEARAQGNNVNQLTKFVHTYRELPVSITETIAALATVVEGWSRALDRMADAVTAVAP</sequence>
<protein>
    <submittedName>
        <fullName evidence="1">MobC family plasmid mobilization relaxosome protein</fullName>
    </submittedName>
</protein>
<organism evidence="1 2">
    <name type="scientific">Tsukamurella spumae</name>
    <dbReference type="NCBI Taxonomy" id="44753"/>
    <lineage>
        <taxon>Bacteria</taxon>
        <taxon>Bacillati</taxon>
        <taxon>Actinomycetota</taxon>
        <taxon>Actinomycetes</taxon>
        <taxon>Mycobacteriales</taxon>
        <taxon>Tsukamurellaceae</taxon>
        <taxon>Tsukamurella</taxon>
    </lineage>
</organism>
<evidence type="ECO:0000313" key="2">
    <source>
        <dbReference type="Proteomes" id="UP000582646"/>
    </source>
</evidence>
<comment type="caution">
    <text evidence="1">The sequence shown here is derived from an EMBL/GenBank/DDBJ whole genome shotgun (WGS) entry which is preliminary data.</text>
</comment>
<keyword evidence="2" id="KW-1185">Reference proteome</keyword>
<dbReference type="Proteomes" id="UP000582646">
    <property type="component" value="Unassembled WGS sequence"/>
</dbReference>
<accession>A0A846X5A4</accession>
<dbReference type="EMBL" id="JAAXOQ010000047">
    <property type="protein sequence ID" value="NKY20867.1"/>
    <property type="molecule type" value="Genomic_DNA"/>
</dbReference>
<reference evidence="1 2" key="1">
    <citation type="submission" date="2020-04" db="EMBL/GenBank/DDBJ databases">
        <title>MicrobeNet Type strains.</title>
        <authorList>
            <person name="Nicholson A.C."/>
        </authorList>
    </citation>
    <scope>NUCLEOTIDE SEQUENCE [LARGE SCALE GENOMIC DNA]</scope>
    <source>
        <strain evidence="1 2">DSM 44113</strain>
    </source>
</reference>
<evidence type="ECO:0000313" key="1">
    <source>
        <dbReference type="EMBL" id="NKY20867.1"/>
    </source>
</evidence>
<name>A0A846X5A4_9ACTN</name>
<proteinExistence type="predicted"/>